<dbReference type="SUPFAM" id="SSF159894">
    <property type="entry name" value="YgaC/TfoX-N like"/>
    <property type="match status" value="1"/>
</dbReference>
<keyword evidence="2" id="KW-1185">Reference proteome</keyword>
<accession>A0ABX7YMU5</accession>
<gene>
    <name evidence="1" type="ORF">INT76_04545</name>
</gene>
<dbReference type="Proteomes" id="UP000677616">
    <property type="component" value="Chromosome"/>
</dbReference>
<name>A0ABX7YMU5_9STRE</name>
<organism evidence="1 2">
    <name type="scientific">Streptococcus oriscaviae</name>
    <dbReference type="NCBI Taxonomy" id="2781599"/>
    <lineage>
        <taxon>Bacteria</taxon>
        <taxon>Bacillati</taxon>
        <taxon>Bacillota</taxon>
        <taxon>Bacilli</taxon>
        <taxon>Lactobacillales</taxon>
        <taxon>Streptococcaceae</taxon>
        <taxon>Streptococcus</taxon>
    </lineage>
</organism>
<proteinExistence type="predicted"/>
<dbReference type="EMBL" id="CP073084">
    <property type="protein sequence ID" value="QUE55153.1"/>
    <property type="molecule type" value="Genomic_DNA"/>
</dbReference>
<sequence length="116" mass="13140">MAYNQEAAKQIREELRRQLPPEVFEDEVAEKKMFGGLAFMVRGKMCICASGRDEVLVMARIGKKRQNALLPIAGVSVTIMRSRPCQGYIDLDKNACENLSFWVTQALGYNLELIKE</sequence>
<dbReference type="RefSeq" id="WP_212572644.1">
    <property type="nucleotide sequence ID" value="NZ_CP073084.1"/>
</dbReference>
<evidence type="ECO:0000313" key="1">
    <source>
        <dbReference type="EMBL" id="QUE55153.1"/>
    </source>
</evidence>
<protein>
    <submittedName>
        <fullName evidence="1">TfoX/Sxy family protein</fullName>
    </submittedName>
</protein>
<reference evidence="1 2" key="1">
    <citation type="submission" date="2021-04" db="EMBL/GenBank/DDBJ databases">
        <title>Complete genome sequence of a novel Streptococcus species.</title>
        <authorList>
            <person name="Teng J.L.L."/>
        </authorList>
    </citation>
    <scope>NUCLEOTIDE SEQUENCE [LARGE SCALE GENOMIC DNA]</scope>
    <source>
        <strain evidence="1 2">HKU75</strain>
    </source>
</reference>
<evidence type="ECO:0000313" key="2">
    <source>
        <dbReference type="Proteomes" id="UP000677616"/>
    </source>
</evidence>